<evidence type="ECO:0000313" key="2">
    <source>
        <dbReference type="Proteomes" id="UP001163152"/>
    </source>
</evidence>
<gene>
    <name evidence="1" type="ORF">OXH18_05610</name>
</gene>
<protein>
    <submittedName>
        <fullName evidence="1">Uncharacterized protein</fullName>
    </submittedName>
</protein>
<accession>A0A9E8ZE44</accession>
<dbReference type="Proteomes" id="UP001163152">
    <property type="component" value="Chromosome"/>
</dbReference>
<proteinExistence type="predicted"/>
<organism evidence="1 2">
    <name type="scientific">Thermocoleostomius sinensis A174</name>
    <dbReference type="NCBI Taxonomy" id="2016057"/>
    <lineage>
        <taxon>Bacteria</taxon>
        <taxon>Bacillati</taxon>
        <taxon>Cyanobacteriota</taxon>
        <taxon>Cyanophyceae</taxon>
        <taxon>Oculatellales</taxon>
        <taxon>Oculatellaceae</taxon>
        <taxon>Thermocoleostomius</taxon>
    </lineage>
</organism>
<dbReference type="AlphaFoldDB" id="A0A9E8ZE44"/>
<sequence>MKLDIQLDDEYIQKLSCIQQQTQQDVTEVIKASIDLRYQQLQQTDDSPTKLQQSQFIGSFEAEPDLAANAEAILRSMLQ</sequence>
<dbReference type="RefSeq" id="WP_268611434.1">
    <property type="nucleotide sequence ID" value="NZ_CP113797.1"/>
</dbReference>
<name>A0A9E8ZE44_9CYAN</name>
<dbReference type="EMBL" id="CP113797">
    <property type="protein sequence ID" value="WAL61468.1"/>
    <property type="molecule type" value="Genomic_DNA"/>
</dbReference>
<dbReference type="KEGG" id="tsin:OXH18_05610"/>
<reference evidence="1" key="1">
    <citation type="submission" date="2022-12" db="EMBL/GenBank/DDBJ databases">
        <title>Polyphasic identification of a Novel Hot-Spring Cyanobacterium Ocullathermofonsia sinensis gen nov. sp. nov. and Genomic Insights on its Adaptations to the Thermal Habitat.</title>
        <authorList>
            <person name="Daroch M."/>
            <person name="Tang J."/>
            <person name="Jiang Y."/>
        </authorList>
    </citation>
    <scope>NUCLEOTIDE SEQUENCE</scope>
    <source>
        <strain evidence="1">PKUAC-SCTA174</strain>
    </source>
</reference>
<keyword evidence="2" id="KW-1185">Reference proteome</keyword>
<evidence type="ECO:0000313" key="1">
    <source>
        <dbReference type="EMBL" id="WAL61468.1"/>
    </source>
</evidence>